<evidence type="ECO:0000259" key="1">
    <source>
        <dbReference type="Pfam" id="PF13568"/>
    </source>
</evidence>
<evidence type="ECO:0000313" key="2">
    <source>
        <dbReference type="EMBL" id="WAC12399.1"/>
    </source>
</evidence>
<keyword evidence="3" id="KW-1185">Reference proteome</keyword>
<evidence type="ECO:0000313" key="3">
    <source>
        <dbReference type="Proteomes" id="UP001164653"/>
    </source>
</evidence>
<dbReference type="KEGG" id="dpf:ON006_00260"/>
<accession>A0A9E8NDY5</accession>
<name>A0A9E8NDY5_9BACT</name>
<reference evidence="2" key="1">
    <citation type="submission" date="2022-11" db="EMBL/GenBank/DDBJ databases">
        <title>Dyadobacter pollutisoli sp. nov., isolated from plastic dumped soil.</title>
        <authorList>
            <person name="Kim J.M."/>
            <person name="Kim K.R."/>
            <person name="Lee J.K."/>
            <person name="Hao L."/>
            <person name="Jeon C.O."/>
        </authorList>
    </citation>
    <scope>NUCLEOTIDE SEQUENCE</scope>
    <source>
        <strain evidence="2">U1</strain>
    </source>
</reference>
<gene>
    <name evidence="2" type="ORF">ON006_00260</name>
</gene>
<proteinExistence type="predicted"/>
<dbReference type="InterPro" id="IPR025665">
    <property type="entry name" value="Beta-barrel_OMP_2"/>
</dbReference>
<dbReference type="Pfam" id="PF13568">
    <property type="entry name" value="OMP_b-brl_2"/>
    <property type="match status" value="1"/>
</dbReference>
<protein>
    <submittedName>
        <fullName evidence="2">Porin family protein</fullName>
    </submittedName>
</protein>
<dbReference type="Proteomes" id="UP001164653">
    <property type="component" value="Chromosome"/>
</dbReference>
<dbReference type="EMBL" id="CP112998">
    <property type="protein sequence ID" value="WAC12399.1"/>
    <property type="molecule type" value="Genomic_DNA"/>
</dbReference>
<feature type="domain" description="Outer membrane protein beta-barrel" evidence="1">
    <location>
        <begin position="23"/>
        <end position="190"/>
    </location>
</feature>
<organism evidence="2 3">
    <name type="scientific">Dyadobacter pollutisoli</name>
    <dbReference type="NCBI Taxonomy" id="2910158"/>
    <lineage>
        <taxon>Bacteria</taxon>
        <taxon>Pseudomonadati</taxon>
        <taxon>Bacteroidota</taxon>
        <taxon>Cytophagia</taxon>
        <taxon>Cytophagales</taxon>
        <taxon>Spirosomataceae</taxon>
        <taxon>Dyadobacter</taxon>
    </lineage>
</organism>
<dbReference type="RefSeq" id="WP_244824705.1">
    <property type="nucleotide sequence ID" value="NZ_CP112998.1"/>
</dbReference>
<sequence>MVKKFIGIVCVVLFCDGFPGSAQVLRFGIKTGLNGSLIVGENYFSAHNYKIRYPSKTLFYHAGLTSDVRLSKTLSVQPEILYSTAGYDWFSREEEFNGSNSTTEPDVSESLASINIPLLLRVKVGGLGLVVGPQVSRLVSAKRNAFVKGNTDVKSDYLMGNTLSGVAGLEYTFWFGLGFHARYSYAFRSVAKITEKGIYAEGNSLYNHAAMGGIHFYFNSKKQ</sequence>
<dbReference type="AlphaFoldDB" id="A0A9E8NDY5"/>